<dbReference type="SUPFAM" id="SSF52833">
    <property type="entry name" value="Thioredoxin-like"/>
    <property type="match status" value="1"/>
</dbReference>
<dbReference type="InterPro" id="IPR036249">
    <property type="entry name" value="Thioredoxin-like_sf"/>
</dbReference>
<evidence type="ECO:0000259" key="1">
    <source>
        <dbReference type="Pfam" id="PF01323"/>
    </source>
</evidence>
<dbReference type="EMBL" id="JBHUKS010000007">
    <property type="protein sequence ID" value="MFD2468091.1"/>
    <property type="molecule type" value="Genomic_DNA"/>
</dbReference>
<dbReference type="CDD" id="cd03024">
    <property type="entry name" value="DsbA_FrnE"/>
    <property type="match status" value="1"/>
</dbReference>
<evidence type="ECO:0000313" key="3">
    <source>
        <dbReference type="Proteomes" id="UP001597483"/>
    </source>
</evidence>
<reference evidence="3" key="1">
    <citation type="journal article" date="2019" name="Int. J. Syst. Evol. Microbiol.">
        <title>The Global Catalogue of Microorganisms (GCM) 10K type strain sequencing project: providing services to taxonomists for standard genome sequencing and annotation.</title>
        <authorList>
            <consortium name="The Broad Institute Genomics Platform"/>
            <consortium name="The Broad Institute Genome Sequencing Center for Infectious Disease"/>
            <person name="Wu L."/>
            <person name="Ma J."/>
        </authorList>
    </citation>
    <scope>NUCLEOTIDE SEQUENCE [LARGE SCALE GENOMIC DNA]</scope>
    <source>
        <strain evidence="3">CGMCC 4.7641</strain>
    </source>
</reference>
<dbReference type="PANTHER" id="PTHR13887">
    <property type="entry name" value="GLUTATHIONE S-TRANSFERASE KAPPA"/>
    <property type="match status" value="1"/>
</dbReference>
<name>A0ABW5H4T8_9PSEU</name>
<dbReference type="RefSeq" id="WP_378303386.1">
    <property type="nucleotide sequence ID" value="NZ_JBHUKS010000007.1"/>
</dbReference>
<comment type="caution">
    <text evidence="2">The sequence shown here is derived from an EMBL/GenBank/DDBJ whole genome shotgun (WGS) entry which is preliminary data.</text>
</comment>
<proteinExistence type="predicted"/>
<accession>A0ABW5H4T8</accession>
<dbReference type="Gene3D" id="3.40.30.10">
    <property type="entry name" value="Glutaredoxin"/>
    <property type="match status" value="1"/>
</dbReference>
<keyword evidence="3" id="KW-1185">Reference proteome</keyword>
<dbReference type="Pfam" id="PF01323">
    <property type="entry name" value="DSBA"/>
    <property type="match status" value="1"/>
</dbReference>
<dbReference type="InterPro" id="IPR001853">
    <property type="entry name" value="DSBA-like_thioredoxin_dom"/>
</dbReference>
<feature type="domain" description="DSBA-like thioredoxin" evidence="1">
    <location>
        <begin position="6"/>
        <end position="207"/>
    </location>
</feature>
<protein>
    <submittedName>
        <fullName evidence="2">DsbA family protein</fullName>
    </submittedName>
</protein>
<sequence>MTKIAVEIWSDFLCPWCYIGKQRFEVALSEFERAGDVRVRWRSYDLHPDEKKVPDLTIPRRLERDLGLSLSDAEAAVDQVGELAAELGLRYRMRDALLVNSFDAHRLAHFAEARGHGNDFRERLMRAYTGEGANIADHASLLQFGVDAGLDKDDAQALLDSDDYADAVRDDHREGRALGVSGVPTVIVNRQFVVSGAASSAAYLDALRRAVTA</sequence>
<gene>
    <name evidence="2" type="ORF">ACFSVL_11885</name>
</gene>
<organism evidence="2 3">
    <name type="scientific">Amycolatopsis silviterrae</name>
    <dbReference type="NCBI Taxonomy" id="1656914"/>
    <lineage>
        <taxon>Bacteria</taxon>
        <taxon>Bacillati</taxon>
        <taxon>Actinomycetota</taxon>
        <taxon>Actinomycetes</taxon>
        <taxon>Pseudonocardiales</taxon>
        <taxon>Pseudonocardiaceae</taxon>
        <taxon>Amycolatopsis</taxon>
    </lineage>
</organism>
<dbReference type="Proteomes" id="UP001597483">
    <property type="component" value="Unassembled WGS sequence"/>
</dbReference>
<evidence type="ECO:0000313" key="2">
    <source>
        <dbReference type="EMBL" id="MFD2468091.1"/>
    </source>
</evidence>
<dbReference type="PANTHER" id="PTHR13887:SF41">
    <property type="entry name" value="THIOREDOXIN SUPERFAMILY PROTEIN"/>
    <property type="match status" value="1"/>
</dbReference>